<feature type="region of interest" description="Disordered" evidence="1">
    <location>
        <begin position="15"/>
        <end position="40"/>
    </location>
</feature>
<organism evidence="2 3">
    <name type="scientific">Phytophthora citrophthora</name>
    <dbReference type="NCBI Taxonomy" id="4793"/>
    <lineage>
        <taxon>Eukaryota</taxon>
        <taxon>Sar</taxon>
        <taxon>Stramenopiles</taxon>
        <taxon>Oomycota</taxon>
        <taxon>Peronosporomycetes</taxon>
        <taxon>Peronosporales</taxon>
        <taxon>Peronosporaceae</taxon>
        <taxon>Phytophthora</taxon>
    </lineage>
</organism>
<protein>
    <submittedName>
        <fullName evidence="2">Uncharacterized protein</fullName>
    </submittedName>
</protein>
<dbReference type="Proteomes" id="UP001259832">
    <property type="component" value="Unassembled WGS sequence"/>
</dbReference>
<dbReference type="EMBL" id="JASMQC010000036">
    <property type="protein sequence ID" value="KAK1930967.1"/>
    <property type="molecule type" value="Genomic_DNA"/>
</dbReference>
<name>A0AAD9LCY8_9STRA</name>
<accession>A0AAD9LCY8</accession>
<reference evidence="2" key="1">
    <citation type="submission" date="2023-08" db="EMBL/GenBank/DDBJ databases">
        <title>Reference Genome Resource for the Citrus Pathogen Phytophthora citrophthora.</title>
        <authorList>
            <person name="Moller H."/>
            <person name="Coetzee B."/>
            <person name="Rose L.J."/>
            <person name="Van Niekerk J.M."/>
        </authorList>
    </citation>
    <scope>NUCLEOTIDE SEQUENCE</scope>
    <source>
        <strain evidence="2">STE-U-9442</strain>
    </source>
</reference>
<comment type="caution">
    <text evidence="2">The sequence shown here is derived from an EMBL/GenBank/DDBJ whole genome shotgun (WGS) entry which is preliminary data.</text>
</comment>
<dbReference type="AlphaFoldDB" id="A0AAD9LCY8"/>
<proteinExistence type="predicted"/>
<feature type="compositionally biased region" description="Basic residues" evidence="1">
    <location>
        <begin position="29"/>
        <end position="38"/>
    </location>
</feature>
<evidence type="ECO:0000313" key="3">
    <source>
        <dbReference type="Proteomes" id="UP001259832"/>
    </source>
</evidence>
<sequence>MTRLEEVHLAAGEARKYQTAAGTVSGSPKNKKRRKKSHHELVEADNDMDDENMRFLRLCTCFDY</sequence>
<keyword evidence="3" id="KW-1185">Reference proteome</keyword>
<evidence type="ECO:0000256" key="1">
    <source>
        <dbReference type="SAM" id="MobiDB-lite"/>
    </source>
</evidence>
<evidence type="ECO:0000313" key="2">
    <source>
        <dbReference type="EMBL" id="KAK1930967.1"/>
    </source>
</evidence>
<gene>
    <name evidence="2" type="ORF">P3T76_013556</name>
</gene>